<keyword evidence="1" id="KW-1133">Transmembrane helix</keyword>
<dbReference type="Proteomes" id="UP000004016">
    <property type="component" value="Unassembled WGS sequence"/>
</dbReference>
<dbReference type="eggNOG" id="ENOG502ZBX0">
    <property type="taxonomic scope" value="Bacteria"/>
</dbReference>
<evidence type="ECO:0000313" key="3">
    <source>
        <dbReference type="Proteomes" id="UP000004016"/>
    </source>
</evidence>
<feature type="transmembrane region" description="Helical" evidence="1">
    <location>
        <begin position="74"/>
        <end position="97"/>
    </location>
</feature>
<dbReference type="AlphaFoldDB" id="A6BGW7"/>
<dbReference type="HOGENOM" id="CLU_091283_0_0_9"/>
<accession>A6BGW7</accession>
<dbReference type="NCBIfam" id="TIGR01909">
    <property type="entry name" value="C_GCAxxG_C_C"/>
    <property type="match status" value="1"/>
</dbReference>
<evidence type="ECO:0000256" key="1">
    <source>
        <dbReference type="SAM" id="Phobius"/>
    </source>
</evidence>
<comment type="caution">
    <text evidence="2">The sequence shown here is derived from an EMBL/GenBank/DDBJ whole genome shotgun (WGS) entry which is preliminary data.</text>
</comment>
<dbReference type="Pfam" id="PF09719">
    <property type="entry name" value="C_GCAxxG_C_C"/>
    <property type="match status" value="1"/>
</dbReference>
<sequence>MIYKFFSLCYNEFNTFLGGVEMTTNVDLEKLQKDAVDIFNQGFACSESVIYAIKENFELDMSDDAIAMSSGFPWGLGGGGCICGALAGATMCIGYFFGRKTPGDPKINRCFKLSNEIHDFFKEYCGATCCRVLTKGKEKNSPERKAQCTDFVAATVKKTAEIILRELAADEAEK</sequence>
<dbReference type="InterPro" id="IPR036280">
    <property type="entry name" value="Multihaem_cyt_sf"/>
</dbReference>
<dbReference type="SUPFAM" id="SSF48695">
    <property type="entry name" value="Multiheme cytochromes"/>
    <property type="match status" value="1"/>
</dbReference>
<reference evidence="2 3" key="2">
    <citation type="submission" date="2007-04" db="EMBL/GenBank/DDBJ databases">
        <title>Draft genome sequence of Dorea longicatena (DSM 13814).</title>
        <authorList>
            <person name="Sudarsanam P."/>
            <person name="Ley R."/>
            <person name="Guruge J."/>
            <person name="Turnbaugh P.J."/>
            <person name="Mahowald M."/>
            <person name="Liep D."/>
            <person name="Gordon J."/>
        </authorList>
    </citation>
    <scope>NUCLEOTIDE SEQUENCE [LARGE SCALE GENOMIC DNA]</scope>
    <source>
        <strain evidence="2 3">DSM 13814</strain>
    </source>
</reference>
<proteinExistence type="predicted"/>
<name>A6BGW7_9FIRM</name>
<gene>
    <name evidence="2" type="ORF">DORLON_01542</name>
</gene>
<protein>
    <submittedName>
        <fullName evidence="2">Oxidoreductase</fullName>
    </submittedName>
</protein>
<evidence type="ECO:0000313" key="2">
    <source>
        <dbReference type="EMBL" id="EDM62955.1"/>
    </source>
</evidence>
<keyword evidence="1" id="KW-0472">Membrane</keyword>
<dbReference type="EMBL" id="AAXB02000007">
    <property type="protein sequence ID" value="EDM62955.1"/>
    <property type="molecule type" value="Genomic_DNA"/>
</dbReference>
<reference evidence="2 3" key="1">
    <citation type="submission" date="2007-03" db="EMBL/GenBank/DDBJ databases">
        <authorList>
            <person name="Fulton L."/>
            <person name="Clifton S."/>
            <person name="Fulton B."/>
            <person name="Xu J."/>
            <person name="Minx P."/>
            <person name="Pepin K.H."/>
            <person name="Johnson M."/>
            <person name="Thiruvilangam P."/>
            <person name="Bhonagiri V."/>
            <person name="Nash W.E."/>
            <person name="Mardis E.R."/>
            <person name="Wilson R.K."/>
        </authorList>
    </citation>
    <scope>NUCLEOTIDE SEQUENCE [LARGE SCALE GENOMIC DNA]</scope>
    <source>
        <strain evidence="2 3">DSM 13814</strain>
    </source>
</reference>
<keyword evidence="1" id="KW-0812">Transmembrane</keyword>
<dbReference type="InterPro" id="IPR010181">
    <property type="entry name" value="CGCAxxGCC_motif"/>
</dbReference>
<organism evidence="2 3">
    <name type="scientific">Dorea longicatena DSM 13814</name>
    <dbReference type="NCBI Taxonomy" id="411462"/>
    <lineage>
        <taxon>Bacteria</taxon>
        <taxon>Bacillati</taxon>
        <taxon>Bacillota</taxon>
        <taxon>Clostridia</taxon>
        <taxon>Lachnospirales</taxon>
        <taxon>Lachnospiraceae</taxon>
        <taxon>Dorea</taxon>
    </lineage>
</organism>